<keyword evidence="3" id="KW-1185">Reference proteome</keyword>
<evidence type="ECO:0000313" key="3">
    <source>
        <dbReference type="Proteomes" id="UP000281899"/>
    </source>
</evidence>
<accession>A0ABX9X5L1</accession>
<gene>
    <name evidence="2" type="ORF">EGI15_13750</name>
</gene>
<comment type="caution">
    <text evidence="2">The sequence shown here is derived from an EMBL/GenBank/DDBJ whole genome shotgun (WGS) entry which is preliminary data.</text>
</comment>
<name>A0ABX9X5L1_9FLAO</name>
<feature type="compositionally biased region" description="Polar residues" evidence="1">
    <location>
        <begin position="7"/>
        <end position="17"/>
    </location>
</feature>
<sequence length="65" mass="7857">MKKLFLTNKNYPLQNMSKNNEANRKKNKKKIDQKKRKIQNAEAERKARLKQIREDFKAREADNKP</sequence>
<evidence type="ECO:0000256" key="1">
    <source>
        <dbReference type="SAM" id="MobiDB-lite"/>
    </source>
</evidence>
<proteinExistence type="predicted"/>
<protein>
    <submittedName>
        <fullName evidence="2">Uncharacterized protein</fullName>
    </submittedName>
</protein>
<dbReference type="EMBL" id="RJTW01000006">
    <property type="protein sequence ID" value="ROH91592.1"/>
    <property type="molecule type" value="Genomic_DNA"/>
</dbReference>
<reference evidence="2 3" key="1">
    <citation type="submission" date="2018-11" db="EMBL/GenBank/DDBJ databases">
        <title>Proposal to divide the Flavobacteriaceae and reorganize its genera based on Amino Acid Identity values calculated from whole genome sequences.</title>
        <authorList>
            <person name="Nicholson A.C."/>
            <person name="Gulvik C.A."/>
            <person name="Whitney A.M."/>
            <person name="Humrighouse B.W."/>
            <person name="Bell M."/>
            <person name="Holmes B."/>
            <person name="Steigerwalt A."/>
            <person name="Villarma A."/>
            <person name="Sheth M."/>
            <person name="Batra D."/>
            <person name="Pryor J."/>
            <person name="Bernardet J.-F."/>
            <person name="Hugo C."/>
            <person name="Kampfer P."/>
            <person name="Newman J."/>
            <person name="Mcquiston J.R."/>
        </authorList>
    </citation>
    <scope>NUCLEOTIDE SEQUENCE [LARGE SCALE GENOMIC DNA]</scope>
    <source>
        <strain evidence="2 3">G0235</strain>
    </source>
</reference>
<evidence type="ECO:0000313" key="2">
    <source>
        <dbReference type="EMBL" id="ROH91592.1"/>
    </source>
</evidence>
<feature type="region of interest" description="Disordered" evidence="1">
    <location>
        <begin position="1"/>
        <end position="48"/>
    </location>
</feature>
<dbReference type="Proteomes" id="UP000281899">
    <property type="component" value="Unassembled WGS sequence"/>
</dbReference>
<organism evidence="2 3">
    <name type="scientific">Chryseobacterium cucumeris</name>
    <dbReference type="NCBI Taxonomy" id="1813611"/>
    <lineage>
        <taxon>Bacteria</taxon>
        <taxon>Pseudomonadati</taxon>
        <taxon>Bacteroidota</taxon>
        <taxon>Flavobacteriia</taxon>
        <taxon>Flavobacteriales</taxon>
        <taxon>Weeksellaceae</taxon>
        <taxon>Chryseobacterium group</taxon>
        <taxon>Chryseobacterium</taxon>
    </lineage>
</organism>
<feature type="compositionally biased region" description="Basic residues" evidence="1">
    <location>
        <begin position="25"/>
        <end position="38"/>
    </location>
</feature>